<gene>
    <name evidence="2" type="ORF">OG469_04530</name>
</gene>
<dbReference type="Proteomes" id="UP001432014">
    <property type="component" value="Chromosome"/>
</dbReference>
<keyword evidence="3" id="KW-1185">Reference proteome</keyword>
<protein>
    <submittedName>
        <fullName evidence="2">Uncharacterized protein</fullName>
    </submittedName>
</protein>
<reference evidence="2 3" key="1">
    <citation type="submission" date="2022-10" db="EMBL/GenBank/DDBJ databases">
        <title>The complete genomes of actinobacterial strains from the NBC collection.</title>
        <authorList>
            <person name="Joergensen T.S."/>
            <person name="Alvarez Arevalo M."/>
            <person name="Sterndorff E.B."/>
            <person name="Faurdal D."/>
            <person name="Vuksanovic O."/>
            <person name="Mourched A.-S."/>
            <person name="Charusanti P."/>
            <person name="Shaw S."/>
            <person name="Blin K."/>
            <person name="Weber T."/>
        </authorList>
    </citation>
    <scope>NUCLEOTIDE SEQUENCE [LARGE SCALE GENOMIC DNA]</scope>
    <source>
        <strain evidence="2 3">NBC_01247</strain>
    </source>
</reference>
<organism evidence="2 3">
    <name type="scientific">Kitasatospora herbaricolor</name>
    <dbReference type="NCBI Taxonomy" id="68217"/>
    <lineage>
        <taxon>Bacteria</taxon>
        <taxon>Bacillati</taxon>
        <taxon>Actinomycetota</taxon>
        <taxon>Actinomycetes</taxon>
        <taxon>Kitasatosporales</taxon>
        <taxon>Streptomycetaceae</taxon>
        <taxon>Kitasatospora</taxon>
    </lineage>
</organism>
<name>A0ABZ1W1Z6_9ACTN</name>
<evidence type="ECO:0000313" key="3">
    <source>
        <dbReference type="Proteomes" id="UP001432014"/>
    </source>
</evidence>
<dbReference type="RefSeq" id="WP_329500631.1">
    <property type="nucleotide sequence ID" value="NZ_CP108460.1"/>
</dbReference>
<evidence type="ECO:0000313" key="2">
    <source>
        <dbReference type="EMBL" id="WUS54842.1"/>
    </source>
</evidence>
<dbReference type="EMBL" id="CP108482">
    <property type="protein sequence ID" value="WUS54842.1"/>
    <property type="molecule type" value="Genomic_DNA"/>
</dbReference>
<proteinExistence type="predicted"/>
<accession>A0ABZ1W1Z6</accession>
<evidence type="ECO:0000256" key="1">
    <source>
        <dbReference type="SAM" id="MobiDB-lite"/>
    </source>
</evidence>
<feature type="region of interest" description="Disordered" evidence="1">
    <location>
        <begin position="1"/>
        <end position="57"/>
    </location>
</feature>
<feature type="compositionally biased region" description="Gly residues" evidence="1">
    <location>
        <begin position="48"/>
        <end position="57"/>
    </location>
</feature>
<sequence>MQQGHHRTNTERAGHGADAPADDEHGQAHRGGTGALRIQVAPVAEPGTGRGVGDGVGSGQVFRVVHRLVQPAGVTTG</sequence>